<dbReference type="GO" id="GO:0004519">
    <property type="term" value="F:endonuclease activity"/>
    <property type="evidence" value="ECO:0007669"/>
    <property type="project" value="UniProtKB-KW"/>
</dbReference>
<dbReference type="EMBL" id="CM015715">
    <property type="protein sequence ID" value="KAF3688507.1"/>
    <property type="molecule type" value="Genomic_DNA"/>
</dbReference>
<keyword evidence="6 8" id="KW-0378">Hydrolase</keyword>
<dbReference type="InterPro" id="IPR023412">
    <property type="entry name" value="RNaseA_domain"/>
</dbReference>
<keyword evidence="3" id="KW-0964">Secreted</keyword>
<dbReference type="GO" id="GO:0016787">
    <property type="term" value="F:hydrolase activity"/>
    <property type="evidence" value="ECO:0007669"/>
    <property type="project" value="UniProtKB-KW"/>
</dbReference>
<dbReference type="GO" id="GO:0050829">
    <property type="term" value="P:defense response to Gram-negative bacterium"/>
    <property type="evidence" value="ECO:0007669"/>
    <property type="project" value="TreeGrafter"/>
</dbReference>
<reference evidence="11" key="2">
    <citation type="submission" date="2019-02" db="EMBL/GenBank/DDBJ databases">
        <title>Opniocepnalus argus Var Kimnra genome.</title>
        <authorList>
            <person name="Zhou C."/>
            <person name="Xiao S."/>
        </authorList>
    </citation>
    <scope>NUCLEOTIDE SEQUENCE [LARGE SCALE GENOMIC DNA]</scope>
</reference>
<comment type="subcellular location">
    <subcellularLocation>
        <location evidence="1">Secreted</location>
    </subcellularLocation>
</comment>
<evidence type="ECO:0000256" key="7">
    <source>
        <dbReference type="ARBA" id="ARBA00023157"/>
    </source>
</evidence>
<keyword evidence="4 8" id="KW-0540">Nuclease</keyword>
<dbReference type="GO" id="GO:0001525">
    <property type="term" value="P:angiogenesis"/>
    <property type="evidence" value="ECO:0007669"/>
    <property type="project" value="TreeGrafter"/>
</dbReference>
<dbReference type="PANTHER" id="PTHR11437">
    <property type="entry name" value="RIBONUCLEASE"/>
    <property type="match status" value="1"/>
</dbReference>
<dbReference type="SMART" id="SM00092">
    <property type="entry name" value="RNAse_Pc"/>
    <property type="match status" value="1"/>
</dbReference>
<dbReference type="GO" id="GO:0004540">
    <property type="term" value="F:RNA nuclease activity"/>
    <property type="evidence" value="ECO:0007669"/>
    <property type="project" value="TreeGrafter"/>
</dbReference>
<dbReference type="GO" id="GO:0050830">
    <property type="term" value="P:defense response to Gram-positive bacterium"/>
    <property type="evidence" value="ECO:0007669"/>
    <property type="project" value="TreeGrafter"/>
</dbReference>
<evidence type="ECO:0000313" key="11">
    <source>
        <dbReference type="Proteomes" id="UP000503349"/>
    </source>
</evidence>
<dbReference type="InterPro" id="IPR036816">
    <property type="entry name" value="RNaseA-like_dom_sf"/>
</dbReference>
<accession>A0A6G1PE50</accession>
<dbReference type="GO" id="GO:0005576">
    <property type="term" value="C:extracellular region"/>
    <property type="evidence" value="ECO:0007669"/>
    <property type="project" value="UniProtKB-SubCell"/>
</dbReference>
<sequence>MKILFACVLLMLLSATVLSGSKIQIRVQSSATVFPTNEADESRKLTLKQRYEKFKIQHIKKDMTENECGSELYKRKINKNQYRCKKINTFILADEQDVKDICKDQISGMVQSTQKFDIVVCELKKKESIKSKCNYQGERLTNRVVEVTCEGGFPVHYQGDKLNFAE</sequence>
<dbReference type="AlphaFoldDB" id="A0A6G1PE50"/>
<evidence type="ECO:0000256" key="2">
    <source>
        <dbReference type="ARBA" id="ARBA00005600"/>
    </source>
</evidence>
<feature type="domain" description="Ribonuclease A-domain" evidence="9">
    <location>
        <begin position="47"/>
        <end position="161"/>
    </location>
</feature>
<feature type="signal peptide" evidence="8">
    <location>
        <begin position="1"/>
        <end position="19"/>
    </location>
</feature>
<evidence type="ECO:0000259" key="9">
    <source>
        <dbReference type="SMART" id="SM00092"/>
    </source>
</evidence>
<dbReference type="SUPFAM" id="SSF54076">
    <property type="entry name" value="RNase A-like"/>
    <property type="match status" value="1"/>
</dbReference>
<proteinExistence type="inferred from homology"/>
<evidence type="ECO:0000256" key="8">
    <source>
        <dbReference type="RuleBase" id="RU000651"/>
    </source>
</evidence>
<comment type="similarity">
    <text evidence="2 8">Belongs to the pancreatic ribonuclease family.</text>
</comment>
<evidence type="ECO:0000256" key="1">
    <source>
        <dbReference type="ARBA" id="ARBA00004613"/>
    </source>
</evidence>
<keyword evidence="8" id="KW-0732">Signal</keyword>
<dbReference type="PANTHER" id="PTHR11437:SF10">
    <property type="entry name" value="ANGIOGENIN-RELATED"/>
    <property type="match status" value="1"/>
</dbReference>
<evidence type="ECO:0000313" key="10">
    <source>
        <dbReference type="EMBL" id="KAF3688507.1"/>
    </source>
</evidence>
<dbReference type="InterPro" id="IPR001427">
    <property type="entry name" value="RNaseA"/>
</dbReference>
<dbReference type="Proteomes" id="UP000503349">
    <property type="component" value="Chromosome 4"/>
</dbReference>
<evidence type="ECO:0000256" key="3">
    <source>
        <dbReference type="ARBA" id="ARBA00022525"/>
    </source>
</evidence>
<protein>
    <submittedName>
        <fullName evidence="10">Ribonuclease-like 3</fullName>
    </submittedName>
</protein>
<keyword evidence="5 8" id="KW-0255">Endonuclease</keyword>
<keyword evidence="11" id="KW-1185">Reference proteome</keyword>
<organism evidence="10 11">
    <name type="scientific">Channa argus</name>
    <name type="common">Northern snakehead</name>
    <name type="synonym">Ophicephalus argus</name>
    <dbReference type="NCBI Taxonomy" id="215402"/>
    <lineage>
        <taxon>Eukaryota</taxon>
        <taxon>Metazoa</taxon>
        <taxon>Chordata</taxon>
        <taxon>Craniata</taxon>
        <taxon>Vertebrata</taxon>
        <taxon>Euteleostomi</taxon>
        <taxon>Actinopterygii</taxon>
        <taxon>Neopterygii</taxon>
        <taxon>Teleostei</taxon>
        <taxon>Neoteleostei</taxon>
        <taxon>Acanthomorphata</taxon>
        <taxon>Anabantaria</taxon>
        <taxon>Anabantiformes</taxon>
        <taxon>Channoidei</taxon>
        <taxon>Channidae</taxon>
        <taxon>Channa</taxon>
    </lineage>
</organism>
<dbReference type="CDD" id="cd06265">
    <property type="entry name" value="RNase_A_canonical"/>
    <property type="match status" value="1"/>
</dbReference>
<keyword evidence="7" id="KW-1015">Disulfide bond</keyword>
<name>A0A6G1PE50_CHAAH</name>
<dbReference type="GO" id="GO:0003676">
    <property type="term" value="F:nucleic acid binding"/>
    <property type="evidence" value="ECO:0007669"/>
    <property type="project" value="InterPro"/>
</dbReference>
<evidence type="ECO:0000256" key="4">
    <source>
        <dbReference type="ARBA" id="ARBA00022722"/>
    </source>
</evidence>
<dbReference type="PROSITE" id="PS00127">
    <property type="entry name" value="RNASE_PANCREATIC"/>
    <property type="match status" value="1"/>
</dbReference>
<dbReference type="Pfam" id="PF00074">
    <property type="entry name" value="RnaseA"/>
    <property type="match status" value="1"/>
</dbReference>
<feature type="chain" id="PRO_5026377654" evidence="8">
    <location>
        <begin position="20"/>
        <end position="166"/>
    </location>
</feature>
<reference evidence="10 11" key="1">
    <citation type="submission" date="2019-02" db="EMBL/GenBank/DDBJ databases">
        <title>Opniocepnalus argus genome.</title>
        <authorList>
            <person name="Zhou C."/>
            <person name="Xiao S."/>
        </authorList>
    </citation>
    <scope>NUCLEOTIDE SEQUENCE [LARGE SCALE GENOMIC DNA]</scope>
    <source>
        <strain evidence="10">OARG1902GOOAL</strain>
        <tissue evidence="10">Muscle</tissue>
    </source>
</reference>
<evidence type="ECO:0000256" key="6">
    <source>
        <dbReference type="ARBA" id="ARBA00022801"/>
    </source>
</evidence>
<gene>
    <name evidence="10" type="ORF">EXN66_Car004179</name>
</gene>
<evidence type="ECO:0000256" key="5">
    <source>
        <dbReference type="ARBA" id="ARBA00022759"/>
    </source>
</evidence>
<dbReference type="InterPro" id="IPR023411">
    <property type="entry name" value="RNaseA_AS"/>
</dbReference>
<dbReference type="Gene3D" id="3.10.130.10">
    <property type="entry name" value="Ribonuclease A-like domain"/>
    <property type="match status" value="1"/>
</dbReference>